<dbReference type="Proteomes" id="UP000001052">
    <property type="component" value="Chromosome"/>
</dbReference>
<reference evidence="4" key="1">
    <citation type="submission" date="2009-09" db="EMBL/GenBank/DDBJ databases">
        <title>The complete chromosome of Desulfohalobium retbaense DSM 5692.</title>
        <authorList>
            <consortium name="US DOE Joint Genome Institute (JGI-PGF)"/>
            <person name="Lucas S."/>
            <person name="Copeland A."/>
            <person name="Lapidus A."/>
            <person name="Glavina del Rio T."/>
            <person name="Dalin E."/>
            <person name="Tice H."/>
            <person name="Bruce D."/>
            <person name="Goodwin L."/>
            <person name="Pitluck S."/>
            <person name="Kyrpides N."/>
            <person name="Mavromatis K."/>
            <person name="Ivanova N."/>
            <person name="Mikhailova N."/>
            <person name="Munk A.C."/>
            <person name="Brettin T."/>
            <person name="Detter J.C."/>
            <person name="Han C."/>
            <person name="Tapia R."/>
            <person name="Larimer F."/>
            <person name="Land M."/>
            <person name="Hauser L."/>
            <person name="Markowitz V."/>
            <person name="Cheng J.-F."/>
            <person name="Hugenholtz P."/>
            <person name="Woyke T."/>
            <person name="Wu D."/>
            <person name="Spring S."/>
            <person name="Klenk H.-P."/>
            <person name="Eisen J.A."/>
        </authorList>
    </citation>
    <scope>NUCLEOTIDE SEQUENCE [LARGE SCALE GENOMIC DNA]</scope>
    <source>
        <strain evidence="4">DSM 5692</strain>
    </source>
</reference>
<dbReference type="AlphaFoldDB" id="C8WZZ6"/>
<sequence>MTSRPLCQFPSGSKVRVTGLESGGGARCRLCALGLTPGTVIEVTQNGPGPCRLKVRGSDLVLGQGLAHKVMALPADAA</sequence>
<dbReference type="SMART" id="SM00899">
    <property type="entry name" value="FeoA"/>
    <property type="match status" value="1"/>
</dbReference>
<name>C8WZZ6_DESRD</name>
<dbReference type="OrthoDB" id="7690445at2"/>
<keyword evidence="4" id="KW-1185">Reference proteome</keyword>
<dbReference type="KEGG" id="drt:Dret_0319"/>
<gene>
    <name evidence="3" type="ordered locus">Dret_0319</name>
</gene>
<evidence type="ECO:0000313" key="3">
    <source>
        <dbReference type="EMBL" id="ACV67621.1"/>
    </source>
</evidence>
<dbReference type="PANTHER" id="PTHR43151">
    <property type="entry name" value="FEOA FAMILY PROTEIN"/>
    <property type="match status" value="1"/>
</dbReference>
<dbReference type="InterPro" id="IPR038157">
    <property type="entry name" value="FeoA_core_dom"/>
</dbReference>
<feature type="domain" description="Ferrous iron transporter FeoA-like" evidence="2">
    <location>
        <begin position="4"/>
        <end position="74"/>
    </location>
</feature>
<dbReference type="SUPFAM" id="SSF50037">
    <property type="entry name" value="C-terminal domain of transcriptional repressors"/>
    <property type="match status" value="1"/>
</dbReference>
<dbReference type="HOGENOM" id="CLU_150646_6_3_7"/>
<dbReference type="STRING" id="485915.Dret_0319"/>
<reference evidence="3 4" key="2">
    <citation type="journal article" date="2010" name="Stand. Genomic Sci.">
        <title>Complete genome sequence of Desulfohalobium retbaense type strain (HR(100)).</title>
        <authorList>
            <person name="Spring S."/>
            <person name="Nolan M."/>
            <person name="Lapidus A."/>
            <person name="Glavina Del Rio T."/>
            <person name="Copeland A."/>
            <person name="Tice H."/>
            <person name="Cheng J.F."/>
            <person name="Lucas S."/>
            <person name="Land M."/>
            <person name="Chen F."/>
            <person name="Bruce D."/>
            <person name="Goodwin L."/>
            <person name="Pitluck S."/>
            <person name="Ivanova N."/>
            <person name="Mavromatis K."/>
            <person name="Mikhailova N."/>
            <person name="Pati A."/>
            <person name="Chen A."/>
            <person name="Palaniappan K."/>
            <person name="Hauser L."/>
            <person name="Chang Y.J."/>
            <person name="Jeffries C.D."/>
            <person name="Munk C."/>
            <person name="Kiss H."/>
            <person name="Chain P."/>
            <person name="Han C."/>
            <person name="Brettin T."/>
            <person name="Detter J.C."/>
            <person name="Schuler E."/>
            <person name="Goker M."/>
            <person name="Rohde M."/>
            <person name="Bristow J."/>
            <person name="Eisen J.A."/>
            <person name="Markowitz V."/>
            <person name="Hugenholtz P."/>
            <person name="Kyrpides N.C."/>
            <person name="Klenk H.P."/>
        </authorList>
    </citation>
    <scope>NUCLEOTIDE SEQUENCE [LARGE SCALE GENOMIC DNA]</scope>
    <source>
        <strain evidence="3 4">DSM 5692</strain>
    </source>
</reference>
<dbReference type="eggNOG" id="COG1918">
    <property type="taxonomic scope" value="Bacteria"/>
</dbReference>
<accession>C8WZZ6</accession>
<evidence type="ECO:0000259" key="2">
    <source>
        <dbReference type="SMART" id="SM00899"/>
    </source>
</evidence>
<dbReference type="InterPro" id="IPR053184">
    <property type="entry name" value="FeoA-like"/>
</dbReference>
<dbReference type="PANTHER" id="PTHR43151:SF1">
    <property type="entry name" value="SSR2333 PROTEIN"/>
    <property type="match status" value="1"/>
</dbReference>
<organism evidence="3 4">
    <name type="scientific">Desulfohalobium retbaense (strain ATCC 49708 / DSM 5692 / JCM 16813 / HR100)</name>
    <dbReference type="NCBI Taxonomy" id="485915"/>
    <lineage>
        <taxon>Bacteria</taxon>
        <taxon>Pseudomonadati</taxon>
        <taxon>Thermodesulfobacteriota</taxon>
        <taxon>Desulfovibrionia</taxon>
        <taxon>Desulfovibrionales</taxon>
        <taxon>Desulfohalobiaceae</taxon>
        <taxon>Desulfohalobium</taxon>
    </lineage>
</organism>
<keyword evidence="1" id="KW-0408">Iron</keyword>
<evidence type="ECO:0000313" key="4">
    <source>
        <dbReference type="Proteomes" id="UP000001052"/>
    </source>
</evidence>
<dbReference type="GO" id="GO:0046914">
    <property type="term" value="F:transition metal ion binding"/>
    <property type="evidence" value="ECO:0007669"/>
    <property type="project" value="InterPro"/>
</dbReference>
<evidence type="ECO:0000256" key="1">
    <source>
        <dbReference type="ARBA" id="ARBA00023004"/>
    </source>
</evidence>
<dbReference type="InterPro" id="IPR007167">
    <property type="entry name" value="Fe-transptr_FeoA-like"/>
</dbReference>
<dbReference type="Pfam" id="PF04023">
    <property type="entry name" value="FeoA"/>
    <property type="match status" value="1"/>
</dbReference>
<dbReference type="EMBL" id="CP001734">
    <property type="protein sequence ID" value="ACV67621.1"/>
    <property type="molecule type" value="Genomic_DNA"/>
</dbReference>
<dbReference type="RefSeq" id="WP_015750780.1">
    <property type="nucleotide sequence ID" value="NC_013223.1"/>
</dbReference>
<protein>
    <submittedName>
        <fullName evidence="3">FeoA family protein</fullName>
    </submittedName>
</protein>
<dbReference type="InterPro" id="IPR008988">
    <property type="entry name" value="Transcriptional_repressor_C"/>
</dbReference>
<proteinExistence type="predicted"/>
<dbReference type="Gene3D" id="2.30.30.90">
    <property type="match status" value="1"/>
</dbReference>